<keyword evidence="6" id="KW-1185">Reference proteome</keyword>
<reference evidence="5" key="1">
    <citation type="journal article" date="2023" name="Int. J. Syst. Evol. Microbiol.">
        <title>Collibacillus ludicampi gen. nov., sp. nov., a new soil bacterium of the family Alicyclobacillaceae.</title>
        <authorList>
            <person name="Jojima T."/>
            <person name="Ioku Y."/>
            <person name="Fukuta Y."/>
            <person name="Shirasaka N."/>
            <person name="Matsumura Y."/>
            <person name="Mori M."/>
        </authorList>
    </citation>
    <scope>NUCLEOTIDE SEQUENCE</scope>
    <source>
        <strain evidence="5">TP075</strain>
    </source>
</reference>
<dbReference type="EMBL" id="BOQE01000001">
    <property type="protein sequence ID" value="GIM47418.1"/>
    <property type="molecule type" value="Genomic_DNA"/>
</dbReference>
<dbReference type="Gene3D" id="1.10.8.60">
    <property type="match status" value="1"/>
</dbReference>
<dbReference type="FunFam" id="3.40.50.300:FF:000216">
    <property type="entry name" value="Type VII secretion ATPase EccA"/>
    <property type="match status" value="1"/>
</dbReference>
<gene>
    <name evidence="5" type="ORF">DNHGIG_29670</name>
</gene>
<evidence type="ECO:0000313" key="6">
    <source>
        <dbReference type="Proteomes" id="UP001057291"/>
    </source>
</evidence>
<dbReference type="InterPro" id="IPR003959">
    <property type="entry name" value="ATPase_AAA_core"/>
</dbReference>
<dbReference type="SMART" id="SM00382">
    <property type="entry name" value="AAA"/>
    <property type="match status" value="1"/>
</dbReference>
<dbReference type="InterPro" id="IPR003593">
    <property type="entry name" value="AAA+_ATPase"/>
</dbReference>
<dbReference type="InterPro" id="IPR041627">
    <property type="entry name" value="AAA_lid_6"/>
</dbReference>
<dbReference type="PRINTS" id="PR00819">
    <property type="entry name" value="CBXCFQXSUPER"/>
</dbReference>
<dbReference type="SUPFAM" id="SSF52540">
    <property type="entry name" value="P-loop containing nucleoside triphosphate hydrolases"/>
    <property type="match status" value="1"/>
</dbReference>
<keyword evidence="3" id="KW-0067">ATP-binding</keyword>
<dbReference type="Gene3D" id="3.40.50.300">
    <property type="entry name" value="P-loop containing nucleotide triphosphate hydrolases"/>
    <property type="match status" value="1"/>
</dbReference>
<accession>A0AAV4LI66</accession>
<evidence type="ECO:0000256" key="1">
    <source>
        <dbReference type="ARBA" id="ARBA00010378"/>
    </source>
</evidence>
<comment type="similarity">
    <text evidence="1">Belongs to the CbxX/CfxQ family.</text>
</comment>
<dbReference type="GO" id="GO:0016887">
    <property type="term" value="F:ATP hydrolysis activity"/>
    <property type="evidence" value="ECO:0007669"/>
    <property type="project" value="InterPro"/>
</dbReference>
<feature type="domain" description="AAA+ ATPase" evidence="4">
    <location>
        <begin position="78"/>
        <end position="212"/>
    </location>
</feature>
<evidence type="ECO:0000259" key="4">
    <source>
        <dbReference type="SMART" id="SM00382"/>
    </source>
</evidence>
<dbReference type="Pfam" id="PF00004">
    <property type="entry name" value="AAA"/>
    <property type="match status" value="1"/>
</dbReference>
<dbReference type="InterPro" id="IPR000641">
    <property type="entry name" value="CbxX/CfxQ"/>
</dbReference>
<sequence length="295" mass="34128">MTQHTLTFTLKKMGEKPAEPLTAKAVRQTLPERSYEGVLREIDALIGLEPVKGAIRELAHYTAVQQYRRKAGWKTPSMSLHMAFLGNPGTGKTTIARLLAKLFHRLGVIKEEKFREVSRVNLVGNYVGHTAKDTYAVLEESKGGVLFIDEAYALVKENPNDFGIEAVETILKYMEDHRNEIIIIFAGYQDQMKKFLKSNPGLASRIPYQLLFPDYETNELIRIARQMAQEYDYRLHELYEKELERICFRERQKENFSNARFVRNKLEASIRKQNARITRQGFTEAELNLLLKEDL</sequence>
<keyword evidence="2" id="KW-0547">Nucleotide-binding</keyword>
<dbReference type="Proteomes" id="UP001057291">
    <property type="component" value="Unassembled WGS sequence"/>
</dbReference>
<dbReference type="PANTHER" id="PTHR43392:SF2">
    <property type="entry name" value="AAA-TYPE ATPASE FAMILY PROTEIN _ ANKYRIN REPEAT FAMILY PROTEIN"/>
    <property type="match status" value="1"/>
</dbReference>
<dbReference type="InterPro" id="IPR000470">
    <property type="entry name" value="CbxX/CfqX_mono"/>
</dbReference>
<dbReference type="InterPro" id="IPR050773">
    <property type="entry name" value="CbxX/CfxQ_RuBisCO_ESX"/>
</dbReference>
<dbReference type="PRINTS" id="PR00820">
    <property type="entry name" value="CBXXCFQX"/>
</dbReference>
<dbReference type="InterPro" id="IPR027417">
    <property type="entry name" value="P-loop_NTPase"/>
</dbReference>
<dbReference type="Pfam" id="PF17866">
    <property type="entry name" value="AAA_lid_6"/>
    <property type="match status" value="1"/>
</dbReference>
<evidence type="ECO:0000256" key="3">
    <source>
        <dbReference type="ARBA" id="ARBA00022840"/>
    </source>
</evidence>
<evidence type="ECO:0000313" key="5">
    <source>
        <dbReference type="EMBL" id="GIM47418.1"/>
    </source>
</evidence>
<comment type="caution">
    <text evidence="5">The sequence shown here is derived from an EMBL/GenBank/DDBJ whole genome shotgun (WGS) entry which is preliminary data.</text>
</comment>
<name>A0AAV4LI66_9BACL</name>
<dbReference type="PANTHER" id="PTHR43392">
    <property type="entry name" value="AAA-TYPE ATPASE FAMILY PROTEIN / ANKYRIN REPEAT FAMILY PROTEIN"/>
    <property type="match status" value="1"/>
</dbReference>
<dbReference type="AlphaFoldDB" id="A0AAV4LI66"/>
<dbReference type="CDD" id="cd00009">
    <property type="entry name" value="AAA"/>
    <property type="match status" value="1"/>
</dbReference>
<evidence type="ECO:0000256" key="2">
    <source>
        <dbReference type="ARBA" id="ARBA00022741"/>
    </source>
</evidence>
<dbReference type="RefSeq" id="WP_282200395.1">
    <property type="nucleotide sequence ID" value="NZ_BOQE01000001.1"/>
</dbReference>
<organism evidence="5 6">
    <name type="scientific">Collibacillus ludicampi</name>
    <dbReference type="NCBI Taxonomy" id="2771369"/>
    <lineage>
        <taxon>Bacteria</taxon>
        <taxon>Bacillati</taxon>
        <taxon>Bacillota</taxon>
        <taxon>Bacilli</taxon>
        <taxon>Bacillales</taxon>
        <taxon>Alicyclobacillaceae</taxon>
        <taxon>Collibacillus</taxon>
    </lineage>
</organism>
<dbReference type="GO" id="GO:0005524">
    <property type="term" value="F:ATP binding"/>
    <property type="evidence" value="ECO:0007669"/>
    <property type="project" value="UniProtKB-KW"/>
</dbReference>
<protein>
    <submittedName>
        <fullName evidence="5">Stage V sporulation protein K</fullName>
    </submittedName>
</protein>
<proteinExistence type="inferred from homology"/>